<evidence type="ECO:0000313" key="6">
    <source>
        <dbReference type="Proteomes" id="UP001521116"/>
    </source>
</evidence>
<evidence type="ECO:0000313" key="5">
    <source>
        <dbReference type="EMBL" id="KAL1631139.1"/>
    </source>
</evidence>
<dbReference type="Pfam" id="PF22725">
    <property type="entry name" value="GFO_IDH_MocA_C3"/>
    <property type="match status" value="1"/>
</dbReference>
<gene>
    <name evidence="5" type="ORF">SLS56_004528</name>
</gene>
<sequence length="376" mass="41549">MAPGVNNMDSLHNMPAKAPTRQVQIGIVGLGRMGKRHAKTLMYRTPTAKLVAVCTISEVELKWAREFWGPGSGTTVYDNYDDMLKHPGLEAVWVSTSTDLHAPQANAAIAKGLHVLCEKPLSTSLEDARSVVSAAAANPHLKVMAGYSRRFDASYREAKAKIDAGAIGTPFLVRSQTGDLRDDTGFFVRYASKNGAIFVDCSIHDVDLTLWFLGEHIVPKTVFAIGTLTHHPELAQSRDVDNGIGVIEFWDGKMAYFYNSRTQAHGQDVSTEIIGTHGKIMVNLIPRINHIQVANADGINHEVPPEYWERFEDAFATEANEFCESIVDDKPPPLSMELGLKGMEIAWALQHALWYNKSIHFDRNGKRIDDPAAVKN</sequence>
<dbReference type="InterPro" id="IPR055170">
    <property type="entry name" value="GFO_IDH_MocA-like_dom"/>
</dbReference>
<dbReference type="Gene3D" id="3.40.50.720">
    <property type="entry name" value="NAD(P)-binding Rossmann-like Domain"/>
    <property type="match status" value="1"/>
</dbReference>
<feature type="domain" description="GFO/IDH/MocA-like oxidoreductase" evidence="4">
    <location>
        <begin position="155"/>
        <end position="280"/>
    </location>
</feature>
<dbReference type="EMBL" id="JAJVDC020000041">
    <property type="protein sequence ID" value="KAL1631139.1"/>
    <property type="molecule type" value="Genomic_DNA"/>
</dbReference>
<dbReference type="InterPro" id="IPR036291">
    <property type="entry name" value="NAD(P)-bd_dom_sf"/>
</dbReference>
<protein>
    <recommendedName>
        <fullName evidence="7">NAD binding Rossmann fold oxidoreductase</fullName>
    </recommendedName>
</protein>
<evidence type="ECO:0000259" key="3">
    <source>
        <dbReference type="Pfam" id="PF01408"/>
    </source>
</evidence>
<dbReference type="PANTHER" id="PTHR42840:SF3">
    <property type="entry name" value="BINDING ROSSMANN FOLD OXIDOREDUCTASE, PUTATIVE (AFU_ORTHOLOGUE AFUA_2G10240)-RELATED"/>
    <property type="match status" value="1"/>
</dbReference>
<comment type="similarity">
    <text evidence="1">Belongs to the Gfo/Idh/MocA family.</text>
</comment>
<organism evidence="5 6">
    <name type="scientific">Neofusicoccum ribis</name>
    <dbReference type="NCBI Taxonomy" id="45134"/>
    <lineage>
        <taxon>Eukaryota</taxon>
        <taxon>Fungi</taxon>
        <taxon>Dikarya</taxon>
        <taxon>Ascomycota</taxon>
        <taxon>Pezizomycotina</taxon>
        <taxon>Dothideomycetes</taxon>
        <taxon>Dothideomycetes incertae sedis</taxon>
        <taxon>Botryosphaeriales</taxon>
        <taxon>Botryosphaeriaceae</taxon>
        <taxon>Neofusicoccum</taxon>
    </lineage>
</organism>
<evidence type="ECO:0008006" key="7">
    <source>
        <dbReference type="Google" id="ProtNLM"/>
    </source>
</evidence>
<evidence type="ECO:0000256" key="2">
    <source>
        <dbReference type="ARBA" id="ARBA00023002"/>
    </source>
</evidence>
<dbReference type="Gene3D" id="3.30.360.10">
    <property type="entry name" value="Dihydrodipicolinate Reductase, domain 2"/>
    <property type="match status" value="1"/>
</dbReference>
<keyword evidence="2" id="KW-0560">Oxidoreductase</keyword>
<evidence type="ECO:0000259" key="4">
    <source>
        <dbReference type="Pfam" id="PF22725"/>
    </source>
</evidence>
<dbReference type="SUPFAM" id="SSF55347">
    <property type="entry name" value="Glyceraldehyde-3-phosphate dehydrogenase-like, C-terminal domain"/>
    <property type="match status" value="1"/>
</dbReference>
<comment type="caution">
    <text evidence="5">The sequence shown here is derived from an EMBL/GenBank/DDBJ whole genome shotgun (WGS) entry which is preliminary data.</text>
</comment>
<dbReference type="Proteomes" id="UP001521116">
    <property type="component" value="Unassembled WGS sequence"/>
</dbReference>
<proteinExistence type="inferred from homology"/>
<reference evidence="5 6" key="1">
    <citation type="submission" date="2024-02" db="EMBL/GenBank/DDBJ databases">
        <title>De novo assembly and annotation of 12 fungi associated with fruit tree decline syndrome in Ontario, Canada.</title>
        <authorList>
            <person name="Sulman M."/>
            <person name="Ellouze W."/>
            <person name="Ilyukhin E."/>
        </authorList>
    </citation>
    <scope>NUCLEOTIDE SEQUENCE [LARGE SCALE GENOMIC DNA]</scope>
    <source>
        <strain evidence="5 6">M1-105</strain>
    </source>
</reference>
<evidence type="ECO:0000256" key="1">
    <source>
        <dbReference type="ARBA" id="ARBA00010928"/>
    </source>
</evidence>
<name>A0ABR3SW46_9PEZI</name>
<dbReference type="PANTHER" id="PTHR42840">
    <property type="entry name" value="NAD(P)-BINDING ROSSMANN-FOLD SUPERFAMILY PROTEIN-RELATED"/>
    <property type="match status" value="1"/>
</dbReference>
<keyword evidence="6" id="KW-1185">Reference proteome</keyword>
<feature type="domain" description="Gfo/Idh/MocA-like oxidoreductase N-terminal" evidence="3">
    <location>
        <begin position="24"/>
        <end position="144"/>
    </location>
</feature>
<dbReference type="InterPro" id="IPR000683">
    <property type="entry name" value="Gfo/Idh/MocA-like_OxRdtase_N"/>
</dbReference>
<dbReference type="SUPFAM" id="SSF51735">
    <property type="entry name" value="NAD(P)-binding Rossmann-fold domains"/>
    <property type="match status" value="1"/>
</dbReference>
<dbReference type="Pfam" id="PF01408">
    <property type="entry name" value="GFO_IDH_MocA"/>
    <property type="match status" value="1"/>
</dbReference>
<accession>A0ABR3SW46</accession>